<evidence type="ECO:0000313" key="1">
    <source>
        <dbReference type="EMBL" id="SLM46242.1"/>
    </source>
</evidence>
<organism evidence="1 2">
    <name type="scientific">Nitrospira japonica</name>
    <dbReference type="NCBI Taxonomy" id="1325564"/>
    <lineage>
        <taxon>Bacteria</taxon>
        <taxon>Pseudomonadati</taxon>
        <taxon>Nitrospirota</taxon>
        <taxon>Nitrospiria</taxon>
        <taxon>Nitrospirales</taxon>
        <taxon>Nitrospiraceae</taxon>
        <taxon>Nitrospira</taxon>
    </lineage>
</organism>
<reference evidence="1 2" key="1">
    <citation type="submission" date="2017-03" db="EMBL/GenBank/DDBJ databases">
        <authorList>
            <person name="Afonso C.L."/>
            <person name="Miller P.J."/>
            <person name="Scott M.A."/>
            <person name="Spackman E."/>
            <person name="Goraichik I."/>
            <person name="Dimitrov K.M."/>
            <person name="Suarez D.L."/>
            <person name="Swayne D.E."/>
        </authorList>
    </citation>
    <scope>NUCLEOTIDE SEQUENCE [LARGE SCALE GENOMIC DNA]</scope>
    <source>
        <strain evidence="1">Genome sequencing of Nitrospira japonica strain NJ11</strain>
    </source>
</reference>
<protein>
    <submittedName>
        <fullName evidence="1">Uncharacterized protein</fullName>
    </submittedName>
</protein>
<dbReference type="EMBL" id="LT828648">
    <property type="protein sequence ID" value="SLM46242.1"/>
    <property type="molecule type" value="Genomic_DNA"/>
</dbReference>
<dbReference type="AlphaFoldDB" id="A0A1W1HZT9"/>
<dbReference type="STRING" id="1325564.NSJP_0070"/>
<dbReference type="OrthoDB" id="9801881at2"/>
<dbReference type="KEGG" id="nja:NSJP_0070"/>
<keyword evidence="2" id="KW-1185">Reference proteome</keyword>
<proteinExistence type="predicted"/>
<dbReference type="RefSeq" id="WP_080884961.1">
    <property type="nucleotide sequence ID" value="NZ_LT828648.1"/>
</dbReference>
<sequence>MAGDGAKGIYDHLYRRFFERRNTHQGYDFQHAPGGSVRPPVVTFRDKLHWWTWNRWQRRKEILRERDQRQRDIVDLGQPRSIMTMTNEGNTSES</sequence>
<gene>
    <name evidence="1" type="ORF">NSJP_0070</name>
</gene>
<accession>A0A1W1HZT9</accession>
<evidence type="ECO:0000313" key="2">
    <source>
        <dbReference type="Proteomes" id="UP000192042"/>
    </source>
</evidence>
<dbReference type="Proteomes" id="UP000192042">
    <property type="component" value="Chromosome I"/>
</dbReference>
<name>A0A1W1HZT9_9BACT</name>